<dbReference type="SUPFAM" id="SSF101821">
    <property type="entry name" value="Aminopeptidase/glucanase lid domain"/>
    <property type="match status" value="1"/>
</dbReference>
<keyword evidence="14" id="KW-1185">Reference proteome</keyword>
<dbReference type="Proteomes" id="UP001473302">
    <property type="component" value="Unassembled WGS sequence"/>
</dbReference>
<dbReference type="Pfam" id="PF10269">
    <property type="entry name" value="Tmemb_185A"/>
    <property type="match status" value="1"/>
</dbReference>
<name>A0ABP9YZC7_9FUNG</name>
<keyword evidence="6" id="KW-0645">Protease</keyword>
<evidence type="ECO:0000259" key="12">
    <source>
        <dbReference type="PROSITE" id="PS50076"/>
    </source>
</evidence>
<gene>
    <name evidence="13" type="ORF">MFLAVUS_005656</name>
</gene>
<feature type="domain" description="J" evidence="12">
    <location>
        <begin position="474"/>
        <end position="536"/>
    </location>
</feature>
<evidence type="ECO:0000256" key="4">
    <source>
        <dbReference type="ARBA" id="ARBA00011965"/>
    </source>
</evidence>
<keyword evidence="11" id="KW-0812">Transmembrane</keyword>
<keyword evidence="11" id="KW-1133">Transmembrane helix</keyword>
<comment type="caution">
    <text evidence="13">The sequence shown here is derived from an EMBL/GenBank/DDBJ whole genome shotgun (WGS) entry which is preliminary data.</text>
</comment>
<dbReference type="PROSITE" id="PS50076">
    <property type="entry name" value="DNAJ_2"/>
    <property type="match status" value="1"/>
</dbReference>
<evidence type="ECO:0000256" key="8">
    <source>
        <dbReference type="ARBA" id="ARBA00022801"/>
    </source>
</evidence>
<dbReference type="InterPro" id="IPR036869">
    <property type="entry name" value="J_dom_sf"/>
</dbReference>
<feature type="transmembrane region" description="Helical" evidence="11">
    <location>
        <begin position="642"/>
        <end position="662"/>
    </location>
</feature>
<dbReference type="CDD" id="cd06257">
    <property type="entry name" value="DnaJ"/>
    <property type="match status" value="1"/>
</dbReference>
<keyword evidence="11" id="KW-0472">Membrane</keyword>
<feature type="transmembrane region" description="Helical" evidence="11">
    <location>
        <begin position="618"/>
        <end position="636"/>
    </location>
</feature>
<dbReference type="PROSITE" id="PS00636">
    <property type="entry name" value="DNAJ_1"/>
    <property type="match status" value="1"/>
</dbReference>
<dbReference type="SUPFAM" id="SSF53187">
    <property type="entry name" value="Zn-dependent exopeptidases"/>
    <property type="match status" value="1"/>
</dbReference>
<dbReference type="InterPro" id="IPR018253">
    <property type="entry name" value="DnaJ_domain_CS"/>
</dbReference>
<evidence type="ECO:0000256" key="3">
    <source>
        <dbReference type="ARBA" id="ARBA00008290"/>
    </source>
</evidence>
<evidence type="ECO:0000313" key="14">
    <source>
        <dbReference type="Proteomes" id="UP001473302"/>
    </source>
</evidence>
<dbReference type="PANTHER" id="PTHR28570">
    <property type="entry name" value="ASPARTYL AMINOPEPTIDASE"/>
    <property type="match status" value="1"/>
</dbReference>
<dbReference type="CDD" id="cd05658">
    <property type="entry name" value="M18_DAP"/>
    <property type="match status" value="1"/>
</dbReference>
<evidence type="ECO:0000256" key="9">
    <source>
        <dbReference type="ARBA" id="ARBA00022833"/>
    </source>
</evidence>
<accession>A0ABP9YZC7</accession>
<evidence type="ECO:0000256" key="5">
    <source>
        <dbReference type="ARBA" id="ARBA00022438"/>
    </source>
</evidence>
<dbReference type="Gene3D" id="1.10.287.110">
    <property type="entry name" value="DnaJ domain"/>
    <property type="match status" value="1"/>
</dbReference>
<proteinExistence type="inferred from homology"/>
<comment type="catalytic activity">
    <reaction evidence="1">
        <text>Release of an N-terminal aspartate or glutamate from a peptide, with a preference for aspartate.</text>
        <dbReference type="EC" id="3.4.11.21"/>
    </reaction>
</comment>
<feature type="transmembrane region" description="Helical" evidence="11">
    <location>
        <begin position="758"/>
        <end position="780"/>
    </location>
</feature>
<keyword evidence="8" id="KW-0378">Hydrolase</keyword>
<dbReference type="PRINTS" id="PR00625">
    <property type="entry name" value="JDOMAIN"/>
</dbReference>
<feature type="transmembrane region" description="Helical" evidence="11">
    <location>
        <begin position="715"/>
        <end position="737"/>
    </location>
</feature>
<keyword evidence="10" id="KW-0482">Metalloprotease</keyword>
<comment type="cofactor">
    <cofactor evidence="2">
        <name>Zn(2+)</name>
        <dbReference type="ChEBI" id="CHEBI:29105"/>
    </cofactor>
</comment>
<dbReference type="SUPFAM" id="SSF46565">
    <property type="entry name" value="Chaperone J-domain"/>
    <property type="match status" value="1"/>
</dbReference>
<keyword evidence="5" id="KW-0031">Aminopeptidase</keyword>
<evidence type="ECO:0000256" key="10">
    <source>
        <dbReference type="ARBA" id="ARBA00023049"/>
    </source>
</evidence>
<feature type="transmembrane region" description="Helical" evidence="11">
    <location>
        <begin position="795"/>
        <end position="817"/>
    </location>
</feature>
<dbReference type="Gene3D" id="2.30.250.10">
    <property type="entry name" value="Aminopeptidase i, Domain 2"/>
    <property type="match status" value="1"/>
</dbReference>
<dbReference type="PRINTS" id="PR00932">
    <property type="entry name" value="AMINO1PTASE"/>
</dbReference>
<evidence type="ECO:0000256" key="6">
    <source>
        <dbReference type="ARBA" id="ARBA00022670"/>
    </source>
</evidence>
<evidence type="ECO:0000256" key="2">
    <source>
        <dbReference type="ARBA" id="ARBA00001947"/>
    </source>
</evidence>
<dbReference type="SMART" id="SM00271">
    <property type="entry name" value="DnaJ"/>
    <property type="match status" value="1"/>
</dbReference>
<dbReference type="InterPro" id="IPR001948">
    <property type="entry name" value="Peptidase_M18"/>
</dbReference>
<dbReference type="PANTHER" id="PTHR28570:SF3">
    <property type="entry name" value="ASPARTYL AMINOPEPTIDASE"/>
    <property type="match status" value="1"/>
</dbReference>
<dbReference type="InterPro" id="IPR023358">
    <property type="entry name" value="Peptidase_M18_dom2"/>
</dbReference>
<evidence type="ECO:0000256" key="7">
    <source>
        <dbReference type="ARBA" id="ARBA00022723"/>
    </source>
</evidence>
<dbReference type="NCBIfam" id="NF002759">
    <property type="entry name" value="PRK02813.1"/>
    <property type="match status" value="1"/>
</dbReference>
<comment type="similarity">
    <text evidence="3">Belongs to the peptidase M18 family.</text>
</comment>
<reference evidence="13 14" key="1">
    <citation type="submission" date="2024-04" db="EMBL/GenBank/DDBJ databases">
        <title>genome sequences of Mucor flavus KT1a and Helicostylum pulchrum KT1b strains isolated from the surface of a dry-aged beef.</title>
        <authorList>
            <person name="Toyotome T."/>
            <person name="Hosono M."/>
            <person name="Torimaru M."/>
            <person name="Fukuda K."/>
            <person name="Mikami N."/>
        </authorList>
    </citation>
    <scope>NUCLEOTIDE SEQUENCE [LARGE SCALE GENOMIC DNA]</scope>
    <source>
        <strain evidence="13 14">KT1a</strain>
    </source>
</reference>
<evidence type="ECO:0000256" key="1">
    <source>
        <dbReference type="ARBA" id="ARBA00001335"/>
    </source>
</evidence>
<sequence length="857" mass="96624">MFKTTIPQEAKDFLDFVNKSPSPFHCTFEAAEILKKAGYKEIKERDSWNDGLIEREGKYYFTRNGSALVAFQVGGQYSPGNGFSIVGAHTDSPCLKLKPISKKTKSGYLEVGVQLYGGAIWHTWFDRDLSVAGRVLVEQEDGTFKHTLVKVDRPILRIPTIAIHLDRGANDSFSFNKETHLAPILATETKAQLTGVTPTEGVESEANHHPLLIRILADEMNVKPNQIRDFELAVYDTQLSTIGGACNEFIFSPRLDNEEMSFCSIRALTEAKGIESETNIRLVALFDNEEIGSQTAHGADSNLLPVTLQRLANTRVVDCKDISLTAFEEAIHKSILVSADMAHAWHPNYSDKHEENHHPQMHKGTVIKVNANQRYATTAVTSLVLKELAKKHQIPIQEFVVRNDSSCGSTIGPMLSAKLGLRTIDIGNPQLSMHSIREMGGTDDVGHGINLLRVFYEEFAELEKKFIDSTSTNNLYETLGIPKSSTADEIKKAYRRLALRYHPDKNPDSADKFKEISHAYEVLGDEQKRRVYDKYGELGLQMMDTVVSPLFNPEIESMLCSLLIGQNRFIFDMVVGSMRYVVMRSDKPEAEEEHDKEDTDETNRLKHHNQQLKRIKKFMIVFNFLLCLLFQIFIVIRLDEKVMWSACIVFVPYFIFEATHFFSTCLKTLVGCLALASVGETSRVPQFIFSQYWLNASRFCLFLLIALRIDQVIDCSWAIVFIPVYLVGLKWAIELGYRYRVYSRMPQPDAAHQGKVTVLFGVFVFFIMGILVYTLVGLIAQRLDDIIYVKMSDVFIPLFFVFSVLLCCSGCCLPCLLRVSAVSDLEEPETQHLVNANRRITASGESDANISGTTVVS</sequence>
<dbReference type="Pfam" id="PF02127">
    <property type="entry name" value="Peptidase_M18"/>
    <property type="match status" value="1"/>
</dbReference>
<protein>
    <recommendedName>
        <fullName evidence="4">aspartyl aminopeptidase</fullName>
        <ecNumber evidence="4">3.4.11.21</ecNumber>
    </recommendedName>
</protein>
<keyword evidence="9" id="KW-0862">Zinc</keyword>
<dbReference type="InterPro" id="IPR019396">
    <property type="entry name" value="TM_Fragile-X-F-assoc"/>
</dbReference>
<dbReference type="EMBL" id="BAABUK010000012">
    <property type="protein sequence ID" value="GAA5812206.1"/>
    <property type="molecule type" value="Genomic_DNA"/>
</dbReference>
<organism evidence="13 14">
    <name type="scientific">Mucor flavus</name>
    <dbReference type="NCBI Taxonomy" id="439312"/>
    <lineage>
        <taxon>Eukaryota</taxon>
        <taxon>Fungi</taxon>
        <taxon>Fungi incertae sedis</taxon>
        <taxon>Mucoromycota</taxon>
        <taxon>Mucoromycotina</taxon>
        <taxon>Mucoromycetes</taxon>
        <taxon>Mucorales</taxon>
        <taxon>Mucorineae</taxon>
        <taxon>Mucoraceae</taxon>
        <taxon>Mucor</taxon>
    </lineage>
</organism>
<keyword evidence="7" id="KW-0479">Metal-binding</keyword>
<dbReference type="EC" id="3.4.11.21" evidence="4"/>
<dbReference type="Pfam" id="PF00226">
    <property type="entry name" value="DnaJ"/>
    <property type="match status" value="1"/>
</dbReference>
<dbReference type="InterPro" id="IPR001623">
    <property type="entry name" value="DnaJ_domain"/>
</dbReference>
<evidence type="ECO:0000313" key="13">
    <source>
        <dbReference type="EMBL" id="GAA5812206.1"/>
    </source>
</evidence>
<evidence type="ECO:0000256" key="11">
    <source>
        <dbReference type="SAM" id="Phobius"/>
    </source>
</evidence>
<dbReference type="Gene3D" id="3.40.630.10">
    <property type="entry name" value="Zn peptidases"/>
    <property type="match status" value="1"/>
</dbReference>